<dbReference type="Pfam" id="PF01638">
    <property type="entry name" value="HxlR"/>
    <property type="match status" value="1"/>
</dbReference>
<dbReference type="OrthoDB" id="9792527at2"/>
<dbReference type="EMBL" id="JPMV01000014">
    <property type="protein sequence ID" value="KGI81982.1"/>
    <property type="molecule type" value="Genomic_DNA"/>
</dbReference>
<keyword evidence="1" id="KW-0805">Transcription regulation</keyword>
<feature type="domain" description="HTH hxlR-type" evidence="4">
    <location>
        <begin position="12"/>
        <end position="106"/>
    </location>
</feature>
<evidence type="ECO:0000313" key="5">
    <source>
        <dbReference type="EMBL" id="ASU78325.1"/>
    </source>
</evidence>
<reference evidence="6 7" key="1">
    <citation type="journal article" date="2014" name="PLoS ONE">
        <title>Identification and Characterization of a New Erythromycin Biosynthetic Gene Cluster in Actinopolyspora erythraea YIM90600, a Novel Erythronolide-Producing Halophilic Actinomycete Isolated from Salt Field.</title>
        <authorList>
            <person name="Chen D."/>
            <person name="Feng J."/>
            <person name="Huang L."/>
            <person name="Zhang Q."/>
            <person name="Wu J."/>
            <person name="Zhu X."/>
            <person name="Duan Y."/>
            <person name="Xu Z."/>
        </authorList>
    </citation>
    <scope>NUCLEOTIDE SEQUENCE [LARGE SCALE GENOMIC DNA]</scope>
    <source>
        <strain evidence="6 7">YIM90600</strain>
    </source>
</reference>
<dbReference type="Gene3D" id="1.10.10.10">
    <property type="entry name" value="Winged helix-like DNA-binding domain superfamily/Winged helix DNA-binding domain"/>
    <property type="match status" value="1"/>
</dbReference>
<evidence type="ECO:0000259" key="4">
    <source>
        <dbReference type="PROSITE" id="PS51118"/>
    </source>
</evidence>
<gene>
    <name evidence="5" type="ORF">CDG81_08505</name>
    <name evidence="6" type="ORF">IL38_08175</name>
</gene>
<dbReference type="PANTHER" id="PTHR33204:SF18">
    <property type="entry name" value="TRANSCRIPTIONAL REGULATORY PROTEIN"/>
    <property type="match status" value="1"/>
</dbReference>
<dbReference type="SUPFAM" id="SSF46785">
    <property type="entry name" value="Winged helix' DNA-binding domain"/>
    <property type="match status" value="1"/>
</dbReference>
<dbReference type="RefSeq" id="WP_043571867.1">
    <property type="nucleotide sequence ID" value="NZ_CP022752.1"/>
</dbReference>
<proteinExistence type="predicted"/>
<name>A0A099D853_9ACTN</name>
<organism evidence="5 8">
    <name type="scientific">Actinopolyspora erythraea</name>
    <dbReference type="NCBI Taxonomy" id="414996"/>
    <lineage>
        <taxon>Bacteria</taxon>
        <taxon>Bacillati</taxon>
        <taxon>Actinomycetota</taxon>
        <taxon>Actinomycetes</taxon>
        <taxon>Actinopolysporales</taxon>
        <taxon>Actinopolysporaceae</taxon>
        <taxon>Actinopolyspora</taxon>
    </lineage>
</organism>
<evidence type="ECO:0000313" key="8">
    <source>
        <dbReference type="Proteomes" id="UP000215043"/>
    </source>
</evidence>
<dbReference type="eggNOG" id="COG1733">
    <property type="taxonomic scope" value="Bacteria"/>
</dbReference>
<evidence type="ECO:0000256" key="3">
    <source>
        <dbReference type="ARBA" id="ARBA00023163"/>
    </source>
</evidence>
<evidence type="ECO:0000313" key="6">
    <source>
        <dbReference type="EMBL" id="KGI81982.1"/>
    </source>
</evidence>
<evidence type="ECO:0000256" key="2">
    <source>
        <dbReference type="ARBA" id="ARBA00023125"/>
    </source>
</evidence>
<keyword evidence="7" id="KW-1185">Reference proteome</keyword>
<dbReference type="PANTHER" id="PTHR33204">
    <property type="entry name" value="TRANSCRIPTIONAL REGULATOR, MARR FAMILY"/>
    <property type="match status" value="1"/>
</dbReference>
<evidence type="ECO:0000313" key="7">
    <source>
        <dbReference type="Proteomes" id="UP000029737"/>
    </source>
</evidence>
<dbReference type="InterPro" id="IPR002577">
    <property type="entry name" value="HTH_HxlR"/>
</dbReference>
<dbReference type="EMBL" id="CP022752">
    <property type="protein sequence ID" value="ASU78325.1"/>
    <property type="molecule type" value="Genomic_DNA"/>
</dbReference>
<dbReference type="KEGG" id="aey:CDG81_08505"/>
<reference evidence="5 8" key="2">
    <citation type="submission" date="2017-08" db="EMBL/GenBank/DDBJ databases">
        <title>The complete genome sequence of moderately halophilic actinomycete Actinopolyspora erythraea YIM 90600, the producer of novel erythromycin, novel actinopolysporins A-C and tubercidin.</title>
        <authorList>
            <person name="Yin M."/>
            <person name="Tang S."/>
        </authorList>
    </citation>
    <scope>NUCLEOTIDE SEQUENCE [LARGE SCALE GENOMIC DNA]</scope>
    <source>
        <strain evidence="5 8">YIM 90600</strain>
    </source>
</reference>
<accession>A0A099D853</accession>
<sequence length="182" mass="20150">MGLGRGYAAQDCSLAHALETIGERWTLLVLRDCFYGVRQFKDFQAHLDIPRAVLADRLKTLTATGALERREHSTGVYYLLTEQGMELWPAIFSLAQWGERWLSPHGSRRVFSHADCDTDLETTGRCPTCGTLPGPGELLVREGPGADRTLRDDRVSAALRRGPHRLLTNPFPEPDYAGTAGA</sequence>
<dbReference type="Proteomes" id="UP000029737">
    <property type="component" value="Unassembled WGS sequence"/>
</dbReference>
<evidence type="ECO:0000256" key="1">
    <source>
        <dbReference type="ARBA" id="ARBA00023015"/>
    </source>
</evidence>
<dbReference type="GO" id="GO:0003677">
    <property type="term" value="F:DNA binding"/>
    <property type="evidence" value="ECO:0007669"/>
    <property type="project" value="UniProtKB-KW"/>
</dbReference>
<protein>
    <submittedName>
        <fullName evidence="5 6">Transcriptional regulator</fullName>
    </submittedName>
</protein>
<dbReference type="InterPro" id="IPR036390">
    <property type="entry name" value="WH_DNA-bd_sf"/>
</dbReference>
<dbReference type="Proteomes" id="UP000215043">
    <property type="component" value="Chromosome"/>
</dbReference>
<keyword evidence="3" id="KW-0804">Transcription</keyword>
<dbReference type="HOGENOM" id="CLU_111585_0_0_11"/>
<dbReference type="AlphaFoldDB" id="A0A099D853"/>
<keyword evidence="2" id="KW-0238">DNA-binding</keyword>
<dbReference type="PROSITE" id="PS51118">
    <property type="entry name" value="HTH_HXLR"/>
    <property type="match status" value="1"/>
</dbReference>
<dbReference type="InterPro" id="IPR036388">
    <property type="entry name" value="WH-like_DNA-bd_sf"/>
</dbReference>